<dbReference type="KEGG" id="pic:PICST_51550"/>
<feature type="compositionally biased region" description="Polar residues" evidence="1">
    <location>
        <begin position="300"/>
        <end position="310"/>
    </location>
</feature>
<dbReference type="GeneID" id="4851288"/>
<reference evidence="3 4" key="1">
    <citation type="journal article" date="2007" name="Nat. Biotechnol.">
        <title>Genome sequence of the lignocellulose-bioconverting and xylose-fermenting yeast Pichia stipitis.</title>
        <authorList>
            <person name="Jeffries T.W."/>
            <person name="Grigoriev I.V."/>
            <person name="Grimwood J."/>
            <person name="Laplaza J.M."/>
            <person name="Aerts A."/>
            <person name="Salamov A."/>
            <person name="Schmutz J."/>
            <person name="Lindquist E."/>
            <person name="Dehal P."/>
            <person name="Shapiro H."/>
            <person name="Jin Y.S."/>
            <person name="Passoth V."/>
            <person name="Richardson P.M."/>
        </authorList>
    </citation>
    <scope>NUCLEOTIDE SEQUENCE [LARGE SCALE GENOMIC DNA]</scope>
    <source>
        <strain evidence="4">ATCC 58785 / CBS 6054 / NBRC 10063 / NRRL Y-11545</strain>
    </source>
</reference>
<dbReference type="STRING" id="322104.A3GG89"/>
<dbReference type="SUPFAM" id="SSF46785">
    <property type="entry name" value="Winged helix' DNA-binding domain"/>
    <property type="match status" value="1"/>
</dbReference>
<dbReference type="OrthoDB" id="4084610at2759"/>
<feature type="region of interest" description="Disordered" evidence="1">
    <location>
        <begin position="595"/>
        <end position="614"/>
    </location>
</feature>
<proteinExistence type="predicted"/>
<sequence length="719" mass="82254">NLSISSHFNLFSLSEDTSKRMAPAPNDTSIINELLISLTNVDGSNINNYLLSLLVRLNLPFPIDDFYNLLYNNDRAGSLIQLDQPQKLDKTPVDRNNELVIRTITQLLNIFKRPDLLSDMLPNLEDKENKLVSINYHELLRSFLAIKVLFDILIQLPLSSDDDPQNYTIPRLSIYKTYYIICQKLILTYPSSSNTTNEQQKLILGQSKLGKLIKLVYPNLLIKRLGSRGESKYNYLGVIWNDKIINDEIARLCENNDLLELTEIFKGEQMMPRTSISGPVKKVHRRSSSKGKPVLPPPLATSTESSNQISSPSLSFIKPFLRYPQDENFTALNDEENWFNEIRLQVYSSHTVINRDMIHQIFLDSSNLSTNSSLLDNLLEMLMKPIDVLNNEPNIDLNLYLIIIVEILPYLMLIKSSTNINFLKNLRLNLLHLINNLNPNIKKLNLKTFSINNSSIFLVLVKKLINLNDLLITFIKLIIKDDTTSIMSTDIETFLKVNSSQSASGVKLEDQDEDSFFLNLNANLSNSLGDLNFNFKNDILSNDLVYALVGYNFDPTLFQDLKSSISMSFINEEINIIDDFFKKDLFAFLNDNSFDSESEATSGTHSETGEAKRESDSILSTKELSKLYSLISLIDRKLLANHYKSKYPIMIYNNFVSYILNDILKFIFLKQQQVQLQNLQTNTEVEAPNSFGNWWVFNSFIQEYLSLMGEIVGLHDSIS</sequence>
<feature type="region of interest" description="Disordered" evidence="1">
    <location>
        <begin position="276"/>
        <end position="310"/>
    </location>
</feature>
<gene>
    <name evidence="3" type="primary">RFX1</name>
    <name evidence="3" type="ORF">PICST_51550</name>
</gene>
<dbReference type="HOGENOM" id="CLU_009415_0_0_1"/>
<comment type="caution">
    <text evidence="3">The sequence shown here is derived from an EMBL/GenBank/DDBJ whole genome shotgun (WGS) entry which is preliminary data.</text>
</comment>
<protein>
    <submittedName>
        <fullName evidence="3">DNA binding protein</fullName>
    </submittedName>
</protein>
<dbReference type="GO" id="GO:0006355">
    <property type="term" value="P:regulation of DNA-templated transcription"/>
    <property type="evidence" value="ECO:0007669"/>
    <property type="project" value="InterPro"/>
</dbReference>
<dbReference type="Pfam" id="PF02257">
    <property type="entry name" value="RFX_DNA_binding"/>
    <property type="match status" value="1"/>
</dbReference>
<evidence type="ECO:0000259" key="2">
    <source>
        <dbReference type="PROSITE" id="PS51526"/>
    </source>
</evidence>
<dbReference type="Proteomes" id="UP000002258">
    <property type="component" value="Chromosome 1"/>
</dbReference>
<dbReference type="InParanoid" id="A3GG89"/>
<dbReference type="PROSITE" id="PS51526">
    <property type="entry name" value="RFX_DBD"/>
    <property type="match status" value="1"/>
</dbReference>
<dbReference type="InterPro" id="IPR036390">
    <property type="entry name" value="WH_DNA-bd_sf"/>
</dbReference>
<dbReference type="GO" id="GO:0003677">
    <property type="term" value="F:DNA binding"/>
    <property type="evidence" value="ECO:0007669"/>
    <property type="project" value="InterPro"/>
</dbReference>
<evidence type="ECO:0000313" key="4">
    <source>
        <dbReference type="Proteomes" id="UP000002258"/>
    </source>
</evidence>
<dbReference type="InterPro" id="IPR036388">
    <property type="entry name" value="WH-like_DNA-bd_sf"/>
</dbReference>
<evidence type="ECO:0000256" key="1">
    <source>
        <dbReference type="SAM" id="MobiDB-lite"/>
    </source>
</evidence>
<dbReference type="EMBL" id="AAVQ01000001">
    <property type="protein sequence ID" value="EAZ63476.2"/>
    <property type="molecule type" value="Genomic_DNA"/>
</dbReference>
<dbReference type="RefSeq" id="XP_001387499.2">
    <property type="nucleotide sequence ID" value="XM_001387462.1"/>
</dbReference>
<dbReference type="Gene3D" id="1.10.10.10">
    <property type="entry name" value="Winged helix-like DNA-binding domain superfamily/Winged helix DNA-binding domain"/>
    <property type="match status" value="1"/>
</dbReference>
<dbReference type="AlphaFoldDB" id="A3GG89"/>
<evidence type="ECO:0000313" key="3">
    <source>
        <dbReference type="EMBL" id="EAZ63476.2"/>
    </source>
</evidence>
<dbReference type="InterPro" id="IPR003150">
    <property type="entry name" value="DNA-bd_RFX"/>
</dbReference>
<accession>A3GG89</accession>
<dbReference type="eggNOG" id="ENOG502RQH9">
    <property type="taxonomic scope" value="Eukaryota"/>
</dbReference>
<organism evidence="3 4">
    <name type="scientific">Scheffersomyces stipitis (strain ATCC 58785 / CBS 6054 / NBRC 10063 / NRRL Y-11545)</name>
    <name type="common">Yeast</name>
    <name type="synonym">Pichia stipitis</name>
    <dbReference type="NCBI Taxonomy" id="322104"/>
    <lineage>
        <taxon>Eukaryota</taxon>
        <taxon>Fungi</taxon>
        <taxon>Dikarya</taxon>
        <taxon>Ascomycota</taxon>
        <taxon>Saccharomycotina</taxon>
        <taxon>Pichiomycetes</taxon>
        <taxon>Debaryomycetaceae</taxon>
        <taxon>Scheffersomyces</taxon>
    </lineage>
</organism>
<feature type="domain" description="RFX-type winged-helix" evidence="2">
    <location>
        <begin position="152"/>
        <end position="246"/>
    </location>
</feature>
<feature type="non-terminal residue" evidence="3">
    <location>
        <position position="1"/>
    </location>
</feature>
<keyword evidence="4" id="KW-1185">Reference proteome</keyword>
<feature type="compositionally biased region" description="Polar residues" evidence="1">
    <location>
        <begin position="595"/>
        <end position="606"/>
    </location>
</feature>
<name>A3GG89_PICST</name>
<dbReference type="OMA" id="YPILMYN"/>